<evidence type="ECO:0000313" key="2">
    <source>
        <dbReference type="Proteomes" id="UP001159363"/>
    </source>
</evidence>
<accession>A0ABQ9H2R6</accession>
<protein>
    <recommendedName>
        <fullName evidence="3">Polyprotein</fullName>
    </recommendedName>
</protein>
<gene>
    <name evidence="1" type="ORF">PR048_019165</name>
</gene>
<evidence type="ECO:0000313" key="1">
    <source>
        <dbReference type="EMBL" id="KAJ8878584.1"/>
    </source>
</evidence>
<dbReference type="EMBL" id="JARBHB010000007">
    <property type="protein sequence ID" value="KAJ8878584.1"/>
    <property type="molecule type" value="Genomic_DNA"/>
</dbReference>
<reference evidence="1 2" key="1">
    <citation type="submission" date="2023-02" db="EMBL/GenBank/DDBJ databases">
        <title>LHISI_Scaffold_Assembly.</title>
        <authorList>
            <person name="Stuart O.P."/>
            <person name="Cleave R."/>
            <person name="Magrath M.J.L."/>
            <person name="Mikheyev A.S."/>
        </authorList>
    </citation>
    <scope>NUCLEOTIDE SEQUENCE [LARGE SCALE GENOMIC DNA]</scope>
    <source>
        <strain evidence="1">Daus_M_001</strain>
        <tissue evidence="1">Leg muscle</tissue>
    </source>
</reference>
<proteinExistence type="predicted"/>
<organism evidence="1 2">
    <name type="scientific">Dryococelus australis</name>
    <dbReference type="NCBI Taxonomy" id="614101"/>
    <lineage>
        <taxon>Eukaryota</taxon>
        <taxon>Metazoa</taxon>
        <taxon>Ecdysozoa</taxon>
        <taxon>Arthropoda</taxon>
        <taxon>Hexapoda</taxon>
        <taxon>Insecta</taxon>
        <taxon>Pterygota</taxon>
        <taxon>Neoptera</taxon>
        <taxon>Polyneoptera</taxon>
        <taxon>Phasmatodea</taxon>
        <taxon>Verophasmatodea</taxon>
        <taxon>Anareolatae</taxon>
        <taxon>Phasmatidae</taxon>
        <taxon>Eurycanthinae</taxon>
        <taxon>Dryococelus</taxon>
    </lineage>
</organism>
<dbReference type="Proteomes" id="UP001159363">
    <property type="component" value="Chromosome 6"/>
</dbReference>
<dbReference type="CDD" id="cd09272">
    <property type="entry name" value="RNase_HI_RT_Ty1"/>
    <property type="match status" value="1"/>
</dbReference>
<dbReference type="PANTHER" id="PTHR11439:SF483">
    <property type="entry name" value="PEPTIDE SYNTHASE GLIP-LIKE, PUTATIVE (AFU_ORTHOLOGUE AFUA_3G12920)-RELATED"/>
    <property type="match status" value="1"/>
</dbReference>
<evidence type="ECO:0008006" key="3">
    <source>
        <dbReference type="Google" id="ProtNLM"/>
    </source>
</evidence>
<sequence length="208" mass="23401">MNIVMGYNKITITRGKLIENVLQKFNMYKCKGMQTPMSHDAVPYSQGDIVNVPFRQLVGCLMYLCMVSRPDIVFATSYLSRFLDRPTNCLWNTAKQILWYLSLTKNHGLVFKQHQQENLVVYSAADWVGDKEDRKSTSGSAVFHAGNFVSWHSVKQQTVALSTAEAEYVAAAQTTCEVLHLHSILQSVSASDSIPVLFCDSLTHEEQS</sequence>
<name>A0ABQ9H2R6_9NEOP</name>
<dbReference type="PANTHER" id="PTHR11439">
    <property type="entry name" value="GAG-POL-RELATED RETROTRANSPOSON"/>
    <property type="match status" value="1"/>
</dbReference>
<keyword evidence="2" id="KW-1185">Reference proteome</keyword>
<comment type="caution">
    <text evidence="1">The sequence shown here is derived from an EMBL/GenBank/DDBJ whole genome shotgun (WGS) entry which is preliminary data.</text>
</comment>